<evidence type="ECO:0000313" key="11">
    <source>
        <dbReference type="EMBL" id="RGU56719.1"/>
    </source>
</evidence>
<feature type="active site" description="Proton acceptor" evidence="6">
    <location>
        <position position="119"/>
    </location>
</feature>
<comment type="caution">
    <text evidence="8">Lacks conserved residue(s) required for the propagation of feature annotation.</text>
</comment>
<evidence type="ECO:0000313" key="12">
    <source>
        <dbReference type="Proteomes" id="UP000284243"/>
    </source>
</evidence>
<keyword evidence="2" id="KW-0624">Polysaccharide degradation</keyword>
<dbReference type="PROSITE" id="PS50110">
    <property type="entry name" value="RESPONSE_REGULATORY"/>
    <property type="match status" value="1"/>
</dbReference>
<comment type="similarity">
    <text evidence="1 9">Belongs to the glycosyl hydrolase 43 family.</text>
</comment>
<gene>
    <name evidence="11" type="ORF">DWW57_07540</name>
</gene>
<keyword evidence="3 9" id="KW-0378">Hydrolase</keyword>
<sequence length="423" mass="47159">MCVGGYGCRTTSFASGRPLLLLTAKQSEKDKIAGYESGADGYLIKPFGLSLPHARIKSLLKNRERIARDFHPRHGTIIPVTAAEAGRLERYWGNARRRTIYQGTDPEAGNPVICDFHADPAILFARQTGKFYLYPTTDGYEGWGGNSFKAFSSPDLVHWQDEGIILDLPSQVKWADRNAWAPCITEEKIGGKYKYFYYYTAAQKVGVAVADHPAGPFKDSGKPLIDRLPQGVSGGQNIDPDVFTDPVSGKSYLYWGNGFMAVAELSGDRLNIVPGSQRVITPSDGTFREGTCVIFRKGKYYFLWSEDDTRSENYRVRYGIADSPVGPIQIPESNLILAKDPEKGIYGTGHNSVIQVPGKDEWYIVYHRFKRPEGITMGEAAGYHREVCIDRMYFGKDGTILPVTPTLEGIRPVKVRNKSVYEK</sequence>
<dbReference type="GO" id="GO:0045493">
    <property type="term" value="P:xylan catabolic process"/>
    <property type="evidence" value="ECO:0007669"/>
    <property type="project" value="UniProtKB-KW"/>
</dbReference>
<dbReference type="GO" id="GO:0004553">
    <property type="term" value="F:hydrolase activity, hydrolyzing O-glycosyl compounds"/>
    <property type="evidence" value="ECO:0007669"/>
    <property type="project" value="InterPro"/>
</dbReference>
<evidence type="ECO:0000256" key="4">
    <source>
        <dbReference type="ARBA" id="ARBA00023277"/>
    </source>
</evidence>
<dbReference type="InterPro" id="IPR023296">
    <property type="entry name" value="Glyco_hydro_beta-prop_sf"/>
</dbReference>
<dbReference type="PANTHER" id="PTHR43772:SF2">
    <property type="entry name" value="PUTATIVE (AFU_ORTHOLOGUE AFUA_2G04480)-RELATED"/>
    <property type="match status" value="1"/>
</dbReference>
<dbReference type="GO" id="GO:0000160">
    <property type="term" value="P:phosphorelay signal transduction system"/>
    <property type="evidence" value="ECO:0007669"/>
    <property type="project" value="InterPro"/>
</dbReference>
<feature type="domain" description="Response regulatory" evidence="10">
    <location>
        <begin position="1"/>
        <end position="60"/>
    </location>
</feature>
<evidence type="ECO:0000256" key="6">
    <source>
        <dbReference type="PIRSR" id="PIRSR606710-1"/>
    </source>
</evidence>
<dbReference type="InterPro" id="IPR011006">
    <property type="entry name" value="CheY-like_superfamily"/>
</dbReference>
<evidence type="ECO:0000256" key="8">
    <source>
        <dbReference type="PROSITE-ProRule" id="PRU00169"/>
    </source>
</evidence>
<dbReference type="Pfam" id="PF04616">
    <property type="entry name" value="Glyco_hydro_43"/>
    <property type="match status" value="1"/>
</dbReference>
<dbReference type="InterPro" id="IPR006710">
    <property type="entry name" value="Glyco_hydro_43"/>
</dbReference>
<evidence type="ECO:0000259" key="10">
    <source>
        <dbReference type="PROSITE" id="PS50110"/>
    </source>
</evidence>
<evidence type="ECO:0000256" key="9">
    <source>
        <dbReference type="RuleBase" id="RU361187"/>
    </source>
</evidence>
<name>A0A412TSH2_9BACT</name>
<evidence type="ECO:0000256" key="2">
    <source>
        <dbReference type="ARBA" id="ARBA00022651"/>
    </source>
</evidence>
<proteinExistence type="inferred from homology"/>
<evidence type="ECO:0000256" key="7">
    <source>
        <dbReference type="PIRSR" id="PIRSR606710-2"/>
    </source>
</evidence>
<dbReference type="PANTHER" id="PTHR43772">
    <property type="entry name" value="ENDO-1,4-BETA-XYLANASE"/>
    <property type="match status" value="1"/>
</dbReference>
<dbReference type="Gene3D" id="2.115.10.20">
    <property type="entry name" value="Glycosyl hydrolase domain, family 43"/>
    <property type="match status" value="1"/>
</dbReference>
<keyword evidence="4" id="KW-0119">Carbohydrate metabolism</keyword>
<dbReference type="AlphaFoldDB" id="A0A412TSH2"/>
<evidence type="ECO:0000256" key="5">
    <source>
        <dbReference type="ARBA" id="ARBA00023295"/>
    </source>
</evidence>
<feature type="site" description="Important for catalytic activity, responsible for pKa modulation of the active site Glu and correct orientation of both the proton donor and substrate" evidence="7">
    <location>
        <position position="239"/>
    </location>
</feature>
<keyword evidence="5 9" id="KW-0326">Glycosidase</keyword>
<feature type="active site" description="Proton donor" evidence="6">
    <location>
        <position position="289"/>
    </location>
</feature>
<evidence type="ECO:0000256" key="1">
    <source>
        <dbReference type="ARBA" id="ARBA00009865"/>
    </source>
</evidence>
<evidence type="ECO:0000256" key="3">
    <source>
        <dbReference type="ARBA" id="ARBA00022801"/>
    </source>
</evidence>
<comment type="caution">
    <text evidence="11">The sequence shown here is derived from an EMBL/GenBank/DDBJ whole genome shotgun (WGS) entry which is preliminary data.</text>
</comment>
<dbReference type="EMBL" id="QRYC01000008">
    <property type="protein sequence ID" value="RGU56719.1"/>
    <property type="molecule type" value="Genomic_DNA"/>
</dbReference>
<dbReference type="Gene3D" id="6.10.250.690">
    <property type="match status" value="1"/>
</dbReference>
<accession>A0A412TSH2</accession>
<protein>
    <recommendedName>
        <fullName evidence="10">Response regulatory domain-containing protein</fullName>
    </recommendedName>
</protein>
<dbReference type="InterPro" id="IPR001789">
    <property type="entry name" value="Sig_transdc_resp-reg_receiver"/>
</dbReference>
<dbReference type="SUPFAM" id="SSF52172">
    <property type="entry name" value="CheY-like"/>
    <property type="match status" value="1"/>
</dbReference>
<organism evidence="11 12">
    <name type="scientific">Odoribacter splanchnicus</name>
    <dbReference type="NCBI Taxonomy" id="28118"/>
    <lineage>
        <taxon>Bacteria</taxon>
        <taxon>Pseudomonadati</taxon>
        <taxon>Bacteroidota</taxon>
        <taxon>Bacteroidia</taxon>
        <taxon>Bacteroidales</taxon>
        <taxon>Odoribacteraceae</taxon>
        <taxon>Odoribacter</taxon>
    </lineage>
</organism>
<keyword evidence="2" id="KW-0858">Xylan degradation</keyword>
<dbReference type="Proteomes" id="UP000284243">
    <property type="component" value="Unassembled WGS sequence"/>
</dbReference>
<dbReference type="SUPFAM" id="SSF75005">
    <property type="entry name" value="Arabinanase/levansucrase/invertase"/>
    <property type="match status" value="1"/>
</dbReference>
<reference evidence="11 12" key="1">
    <citation type="submission" date="2018-08" db="EMBL/GenBank/DDBJ databases">
        <title>A genome reference for cultivated species of the human gut microbiota.</title>
        <authorList>
            <person name="Zou Y."/>
            <person name="Xue W."/>
            <person name="Luo G."/>
        </authorList>
    </citation>
    <scope>NUCLEOTIDE SEQUENCE [LARGE SCALE GENOMIC DNA]</scope>
    <source>
        <strain evidence="11 12">AF16-14</strain>
    </source>
</reference>
<dbReference type="CDD" id="cd18828">
    <property type="entry name" value="GH43_BT3675-like"/>
    <property type="match status" value="1"/>
</dbReference>
<dbReference type="InterPro" id="IPR052176">
    <property type="entry name" value="Glycosyl_Hydrlase_43_Enz"/>
</dbReference>